<dbReference type="PROSITE" id="PS50160">
    <property type="entry name" value="DNA_LIGASE_A3"/>
    <property type="match status" value="1"/>
</dbReference>
<dbReference type="CDD" id="cd07906">
    <property type="entry name" value="Adenylation_DNA_ligase_LigD_LigC"/>
    <property type="match status" value="1"/>
</dbReference>
<dbReference type="AlphaFoldDB" id="A0A433HGV9"/>
<evidence type="ECO:0000313" key="4">
    <source>
        <dbReference type="EMBL" id="RUQ27601.1"/>
    </source>
</evidence>
<dbReference type="GO" id="GO:0006281">
    <property type="term" value="P:DNA repair"/>
    <property type="evidence" value="ECO:0007669"/>
    <property type="project" value="InterPro"/>
</dbReference>
<dbReference type="InterPro" id="IPR050191">
    <property type="entry name" value="ATP-dep_DNA_ligase"/>
</dbReference>
<dbReference type="Gene3D" id="3.30.470.30">
    <property type="entry name" value="DNA ligase/mRNA capping enzyme"/>
    <property type="match status" value="1"/>
</dbReference>
<evidence type="ECO:0000256" key="1">
    <source>
        <dbReference type="ARBA" id="ARBA00007572"/>
    </source>
</evidence>
<evidence type="ECO:0000256" key="2">
    <source>
        <dbReference type="ARBA" id="ARBA00022598"/>
    </source>
</evidence>
<dbReference type="InterPro" id="IPR012310">
    <property type="entry name" value="DNA_ligase_ATP-dep_cent"/>
</dbReference>
<dbReference type="EMBL" id="RYZZ01000022">
    <property type="protein sequence ID" value="RUQ27601.1"/>
    <property type="molecule type" value="Genomic_DNA"/>
</dbReference>
<keyword evidence="5" id="KW-1185">Reference proteome</keyword>
<evidence type="ECO:0000259" key="3">
    <source>
        <dbReference type="PROSITE" id="PS50160"/>
    </source>
</evidence>
<dbReference type="SUPFAM" id="SSF56091">
    <property type="entry name" value="DNA ligase/mRNA capping enzyme, catalytic domain"/>
    <property type="match status" value="1"/>
</dbReference>
<dbReference type="PANTHER" id="PTHR45674:SF4">
    <property type="entry name" value="DNA LIGASE 1"/>
    <property type="match status" value="1"/>
</dbReference>
<keyword evidence="2 4" id="KW-0436">Ligase</keyword>
<protein>
    <submittedName>
        <fullName evidence="4">ATP-dependent DNA ligase</fullName>
        <ecNumber evidence="4">6.5.1.1</ecNumber>
    </submittedName>
</protein>
<comment type="caution">
    <text evidence="4">The sequence shown here is derived from an EMBL/GenBank/DDBJ whole genome shotgun (WGS) entry which is preliminary data.</text>
</comment>
<proteinExistence type="inferred from homology"/>
<sequence>MYISPMLLHKSDEAFSDTDFLTEMKLDGIRLTLSKFDGKVKIYTRHKNEVTAKFKELHSIDIPDGTVLDGEIIVTDSKGKPNFEAMMERFQSYRSVHKIQYCVFDDLYYKHENMMYKPLTERKALLESVLHTDDRIAYVQHIEGHGSQYFDLIKEQGLEGIVLKKADSKYRPGTRSDQWLKVINYQYENIWITGLRKKEFGLLLSFEDGSPAGLMEFMKPSDRKKLYAEYKKHIRTETDDFIYLDPKLKGMVKYRNLTKKGYLRIPSFEKWTS</sequence>
<dbReference type="RefSeq" id="WP_126865707.1">
    <property type="nucleotide sequence ID" value="NZ_JAUSTX010000028.1"/>
</dbReference>
<organism evidence="4 5">
    <name type="scientific">Peribacillus cavernae</name>
    <dbReference type="NCBI Taxonomy" id="1674310"/>
    <lineage>
        <taxon>Bacteria</taxon>
        <taxon>Bacillati</taxon>
        <taxon>Bacillota</taxon>
        <taxon>Bacilli</taxon>
        <taxon>Bacillales</taxon>
        <taxon>Bacillaceae</taxon>
        <taxon>Peribacillus</taxon>
    </lineage>
</organism>
<dbReference type="EC" id="6.5.1.1" evidence="4"/>
<evidence type="ECO:0000313" key="5">
    <source>
        <dbReference type="Proteomes" id="UP000267430"/>
    </source>
</evidence>
<dbReference type="PANTHER" id="PTHR45674">
    <property type="entry name" value="DNA LIGASE 1/3 FAMILY MEMBER"/>
    <property type="match status" value="1"/>
</dbReference>
<dbReference type="GO" id="GO:0006310">
    <property type="term" value="P:DNA recombination"/>
    <property type="evidence" value="ECO:0007669"/>
    <property type="project" value="InterPro"/>
</dbReference>
<accession>A0A433HGV9</accession>
<comment type="similarity">
    <text evidence="1">Belongs to the ATP-dependent DNA ligase family.</text>
</comment>
<dbReference type="NCBIfam" id="NF005796">
    <property type="entry name" value="PRK07636.1"/>
    <property type="match status" value="1"/>
</dbReference>
<reference evidence="4 5" key="1">
    <citation type="submission" date="2018-12" db="EMBL/GenBank/DDBJ databases">
        <title>Bacillus chawlae sp. nov., Bacillus glennii sp. nov., and Bacillus saganii sp. nov. Isolated from the Vehicle Assembly Building at Kennedy Space Center where the Viking Spacecraft were Assembled.</title>
        <authorList>
            <person name="Seuylemezian A."/>
            <person name="Vaishampayan P."/>
        </authorList>
    </citation>
    <scope>NUCLEOTIDE SEQUENCE [LARGE SCALE GENOMIC DNA]</scope>
    <source>
        <strain evidence="4 5">L5</strain>
    </source>
</reference>
<dbReference type="Gene3D" id="3.30.1490.70">
    <property type="match status" value="1"/>
</dbReference>
<dbReference type="Pfam" id="PF01068">
    <property type="entry name" value="DNA_ligase_A_M"/>
    <property type="match status" value="1"/>
</dbReference>
<feature type="domain" description="ATP-dependent DNA ligase family profile" evidence="3">
    <location>
        <begin position="101"/>
        <end position="182"/>
    </location>
</feature>
<dbReference type="OrthoDB" id="5503604at2"/>
<dbReference type="Proteomes" id="UP000267430">
    <property type="component" value="Unassembled WGS sequence"/>
</dbReference>
<name>A0A433HGV9_9BACI</name>
<dbReference type="GO" id="GO:0005524">
    <property type="term" value="F:ATP binding"/>
    <property type="evidence" value="ECO:0007669"/>
    <property type="project" value="InterPro"/>
</dbReference>
<gene>
    <name evidence="4" type="ORF">ELQ35_15190</name>
</gene>
<dbReference type="GO" id="GO:0003910">
    <property type="term" value="F:DNA ligase (ATP) activity"/>
    <property type="evidence" value="ECO:0007669"/>
    <property type="project" value="UniProtKB-EC"/>
</dbReference>